<accession>A0ABN8ZT84</accession>
<evidence type="ECO:0000313" key="2">
    <source>
        <dbReference type="EMBL" id="CAI9177187.1"/>
    </source>
</evidence>
<proteinExistence type="predicted"/>
<protein>
    <submittedName>
        <fullName evidence="2">Uncharacterized protein</fullName>
    </submittedName>
</protein>
<feature type="region of interest" description="Disordered" evidence="1">
    <location>
        <begin position="1"/>
        <end position="128"/>
    </location>
</feature>
<dbReference type="EMBL" id="OX459942">
    <property type="protein sequence ID" value="CAI9177187.1"/>
    <property type="molecule type" value="Genomic_DNA"/>
</dbReference>
<feature type="compositionally biased region" description="Pro residues" evidence="1">
    <location>
        <begin position="96"/>
        <end position="128"/>
    </location>
</feature>
<reference evidence="2" key="1">
    <citation type="submission" date="2023-04" db="EMBL/GenBank/DDBJ databases">
        <authorList>
            <consortium name="ELIXIR-Norway"/>
        </authorList>
    </citation>
    <scope>NUCLEOTIDE SEQUENCE [LARGE SCALE GENOMIC DNA]</scope>
</reference>
<evidence type="ECO:0000313" key="3">
    <source>
        <dbReference type="Proteomes" id="UP001176941"/>
    </source>
</evidence>
<name>A0ABN8ZT84_RANTA</name>
<sequence length="128" mass="13142">MRLRGAGGTPLPRRRPQVGPGLAGRRAPDRSGLGPAGSGDKCVELERSPQHRVAAGRGPSLRDRPPGAAWLPPPRVTCSRSRCQQPPAAAAAARRPPLPAPRCAPPPAPPARPGPPDADLAPPQPCGP</sequence>
<feature type="compositionally biased region" description="Low complexity" evidence="1">
    <location>
        <begin position="85"/>
        <end position="95"/>
    </location>
</feature>
<dbReference type="Proteomes" id="UP001176941">
    <property type="component" value="Chromosome 6"/>
</dbReference>
<evidence type="ECO:0000256" key="1">
    <source>
        <dbReference type="SAM" id="MobiDB-lite"/>
    </source>
</evidence>
<gene>
    <name evidence="2" type="ORF">MRATA1EN1_LOCUS26149</name>
</gene>
<organism evidence="2 3">
    <name type="scientific">Rangifer tarandus platyrhynchus</name>
    <name type="common">Svalbard reindeer</name>
    <dbReference type="NCBI Taxonomy" id="3082113"/>
    <lineage>
        <taxon>Eukaryota</taxon>
        <taxon>Metazoa</taxon>
        <taxon>Chordata</taxon>
        <taxon>Craniata</taxon>
        <taxon>Vertebrata</taxon>
        <taxon>Euteleostomi</taxon>
        <taxon>Mammalia</taxon>
        <taxon>Eutheria</taxon>
        <taxon>Laurasiatheria</taxon>
        <taxon>Artiodactyla</taxon>
        <taxon>Ruminantia</taxon>
        <taxon>Pecora</taxon>
        <taxon>Cervidae</taxon>
        <taxon>Odocoileinae</taxon>
        <taxon>Rangifer</taxon>
    </lineage>
</organism>
<keyword evidence="3" id="KW-1185">Reference proteome</keyword>